<dbReference type="InterPro" id="IPR006578">
    <property type="entry name" value="MADF-dom"/>
</dbReference>
<dbReference type="SMART" id="SM00595">
    <property type="entry name" value="MADF"/>
    <property type="match status" value="1"/>
</dbReference>
<keyword evidence="2" id="KW-1185">Reference proteome</keyword>
<dbReference type="GeneID" id="118458472"/>
<dbReference type="Proteomes" id="UP000069272">
    <property type="component" value="Chromosome 2R"/>
</dbReference>
<accession>A0A182FL10</accession>
<dbReference type="EnsemblMetazoa" id="AALB007218-RA">
    <property type="protein sequence ID" value="AALB007218-PA"/>
    <property type="gene ID" value="AALB007218"/>
</dbReference>
<dbReference type="OrthoDB" id="5984255at2759"/>
<dbReference type="KEGG" id="aali:118458472"/>
<reference evidence="1" key="2">
    <citation type="submission" date="2022-08" db="UniProtKB">
        <authorList>
            <consortium name="EnsemblMetazoa"/>
        </authorList>
    </citation>
    <scope>IDENTIFICATION</scope>
    <source>
        <strain evidence="1">STECLA/ALBI9_A</strain>
    </source>
</reference>
<dbReference type="AlphaFoldDB" id="A0A182FL10"/>
<dbReference type="PROSITE" id="PS51029">
    <property type="entry name" value="MADF"/>
    <property type="match status" value="1"/>
</dbReference>
<dbReference type="VEuPathDB" id="VectorBase:AALB20_033595"/>
<dbReference type="PANTHER" id="PTHR12243">
    <property type="entry name" value="MADF DOMAIN TRANSCRIPTION FACTOR"/>
    <property type="match status" value="1"/>
</dbReference>
<evidence type="ECO:0000313" key="1">
    <source>
        <dbReference type="EnsemblMetazoa" id="AALB007218-PA"/>
    </source>
</evidence>
<organism evidence="1 2">
    <name type="scientific">Anopheles albimanus</name>
    <name type="common">New world malaria mosquito</name>
    <dbReference type="NCBI Taxonomy" id="7167"/>
    <lineage>
        <taxon>Eukaryota</taxon>
        <taxon>Metazoa</taxon>
        <taxon>Ecdysozoa</taxon>
        <taxon>Arthropoda</taxon>
        <taxon>Hexapoda</taxon>
        <taxon>Insecta</taxon>
        <taxon>Pterygota</taxon>
        <taxon>Neoptera</taxon>
        <taxon>Endopterygota</taxon>
        <taxon>Diptera</taxon>
        <taxon>Nematocera</taxon>
        <taxon>Culicoidea</taxon>
        <taxon>Culicidae</taxon>
        <taxon>Anophelinae</taxon>
        <taxon>Anopheles</taxon>
    </lineage>
</organism>
<dbReference type="VEuPathDB" id="VectorBase:AALB007218"/>
<name>A0A182FL10_ANOAL</name>
<proteinExistence type="predicted"/>
<dbReference type="InterPro" id="IPR039353">
    <property type="entry name" value="TF_Adf1"/>
</dbReference>
<sequence length="182" mass="21249">MDQISKNLVARVRSYPVLYDRSHNMYNDVVKKEKTWKLIASEMNIESICAKQKWKSLRDNYLRYLKQKSNAKAPMYREWKQEEKWKPMQFLQSYVQPKEGFPREASRSDSPTAPTGTTGVQQEPNTNSDATELLFRSFAKSVRNIRCPVRQAKVKLQIMEIITNATIAIDPHGLRDSAFKYL</sequence>
<reference evidence="1 2" key="1">
    <citation type="journal article" date="2017" name="G3 (Bethesda)">
        <title>The Physical Genome Mapping of Anopheles albimanus Corrected Scaffold Misassemblies and Identified Interarm Rearrangements in Genus Anopheles.</title>
        <authorList>
            <person name="Artemov G.N."/>
            <person name="Peery A.N."/>
            <person name="Jiang X."/>
            <person name="Tu Z."/>
            <person name="Stegniy V.N."/>
            <person name="Sharakhova M.V."/>
            <person name="Sharakhov I.V."/>
        </authorList>
    </citation>
    <scope>NUCLEOTIDE SEQUENCE [LARGE SCALE GENOMIC DNA]</scope>
    <source>
        <strain evidence="1 2">ALBI9_A</strain>
    </source>
</reference>
<dbReference type="RefSeq" id="XP_035776897.1">
    <property type="nucleotide sequence ID" value="XM_035921004.1"/>
</dbReference>
<dbReference type="Pfam" id="PF10545">
    <property type="entry name" value="MADF_DNA_bdg"/>
    <property type="match status" value="1"/>
</dbReference>
<protein>
    <submittedName>
        <fullName evidence="1">MADF domain-containing protein</fullName>
    </submittedName>
</protein>
<evidence type="ECO:0000313" key="2">
    <source>
        <dbReference type="Proteomes" id="UP000069272"/>
    </source>
</evidence>
<dbReference type="PANTHER" id="PTHR12243:SF67">
    <property type="entry name" value="COREPRESSOR OF PANGOLIN, ISOFORM A-RELATED"/>
    <property type="match status" value="1"/>
</dbReference>